<gene>
    <name evidence="1" type="ORF">PFMALIP_00298</name>
</gene>
<dbReference type="EMBL" id="KI925480">
    <property type="protein sequence ID" value="ETW51718.1"/>
    <property type="molecule type" value="Genomic_DNA"/>
</dbReference>
<reference evidence="1 2" key="1">
    <citation type="submission" date="2013-02" db="EMBL/GenBank/DDBJ databases">
        <title>The Genome Annotation of Plasmodium falciparum MaliPS096_E11.</title>
        <authorList>
            <consortium name="The Broad Institute Genome Sequencing Platform"/>
            <consortium name="The Broad Institute Genome Sequencing Center for Infectious Disease"/>
            <person name="Neafsey D."/>
            <person name="Hoffman S."/>
            <person name="Volkman S."/>
            <person name="Rosenthal P."/>
            <person name="Walker B."/>
            <person name="Young S.K."/>
            <person name="Zeng Q."/>
            <person name="Gargeya S."/>
            <person name="Fitzgerald M."/>
            <person name="Haas B."/>
            <person name="Abouelleil A."/>
            <person name="Allen A.W."/>
            <person name="Alvarado L."/>
            <person name="Arachchi H.M."/>
            <person name="Berlin A.M."/>
            <person name="Chapman S.B."/>
            <person name="Gainer-Dewar J."/>
            <person name="Goldberg J."/>
            <person name="Griggs A."/>
            <person name="Gujja S."/>
            <person name="Hansen M."/>
            <person name="Howarth C."/>
            <person name="Imamovic A."/>
            <person name="Ireland A."/>
            <person name="Larimer J."/>
            <person name="McCowan C."/>
            <person name="Murphy C."/>
            <person name="Pearson M."/>
            <person name="Poon T.W."/>
            <person name="Priest M."/>
            <person name="Roberts A."/>
            <person name="Saif S."/>
            <person name="Shea T."/>
            <person name="Sisk P."/>
            <person name="Sykes S."/>
            <person name="Wortman J."/>
            <person name="Nusbaum C."/>
            <person name="Birren B."/>
        </authorList>
    </citation>
    <scope>NUCLEOTIDE SEQUENCE [LARGE SCALE GENOMIC DNA]</scope>
    <source>
        <strain evidence="1 2">MaliPS096_E11</strain>
    </source>
</reference>
<sequence length="53" mass="6385">MIKDIKQNMQVQICNYSNFFFFFFFFNKGLTEPVSSSFKCEEPFITAFFLEFS</sequence>
<proteinExistence type="predicted"/>
<accession>A0A024WXL8</accession>
<evidence type="ECO:0000313" key="1">
    <source>
        <dbReference type="EMBL" id="ETW51718.1"/>
    </source>
</evidence>
<protein>
    <submittedName>
        <fullName evidence="1">Uncharacterized protein</fullName>
    </submittedName>
</protein>
<dbReference type="Proteomes" id="UP000030699">
    <property type="component" value="Unassembled WGS sequence"/>
</dbReference>
<dbReference type="AlphaFoldDB" id="A0A024WXL8"/>
<reference evidence="1 2" key="2">
    <citation type="submission" date="2013-02" db="EMBL/GenBank/DDBJ databases">
        <title>The Genome Sequence of Plasmodium falciparum MaliPS096_E11.</title>
        <authorList>
            <consortium name="The Broad Institute Genome Sequencing Platform"/>
            <consortium name="The Broad Institute Genome Sequencing Center for Infectious Disease"/>
            <person name="Neafsey D."/>
            <person name="Cheeseman I."/>
            <person name="Volkman S."/>
            <person name="Adams J."/>
            <person name="Walker B."/>
            <person name="Young S.K."/>
            <person name="Zeng Q."/>
            <person name="Gargeya S."/>
            <person name="Fitzgerald M."/>
            <person name="Haas B."/>
            <person name="Abouelleil A."/>
            <person name="Alvarado L."/>
            <person name="Arachchi H.M."/>
            <person name="Berlin A.M."/>
            <person name="Chapman S.B."/>
            <person name="Dewar J."/>
            <person name="Goldberg J."/>
            <person name="Griggs A."/>
            <person name="Gujja S."/>
            <person name="Hansen M."/>
            <person name="Howarth C."/>
            <person name="Imamovic A."/>
            <person name="Larimer J."/>
            <person name="McCowan C."/>
            <person name="Murphy C."/>
            <person name="Neiman D."/>
            <person name="Pearson M."/>
            <person name="Priest M."/>
            <person name="Roberts A."/>
            <person name="Saif S."/>
            <person name="Shea T."/>
            <person name="Sisk P."/>
            <person name="Sykes S."/>
            <person name="Wortman J."/>
            <person name="Nusbaum C."/>
            <person name="Birren B."/>
        </authorList>
    </citation>
    <scope>NUCLEOTIDE SEQUENCE [LARGE SCALE GENOMIC DNA]</scope>
    <source>
        <strain evidence="1 2">MaliPS096_E11</strain>
    </source>
</reference>
<organism evidence="1 2">
    <name type="scientific">Plasmodium falciparum MaliPS096_E11</name>
    <dbReference type="NCBI Taxonomy" id="1036727"/>
    <lineage>
        <taxon>Eukaryota</taxon>
        <taxon>Sar</taxon>
        <taxon>Alveolata</taxon>
        <taxon>Apicomplexa</taxon>
        <taxon>Aconoidasida</taxon>
        <taxon>Haemosporida</taxon>
        <taxon>Plasmodiidae</taxon>
        <taxon>Plasmodium</taxon>
        <taxon>Plasmodium (Laverania)</taxon>
    </lineage>
</organism>
<evidence type="ECO:0000313" key="2">
    <source>
        <dbReference type="Proteomes" id="UP000030699"/>
    </source>
</evidence>
<name>A0A024WXL8_PLAFA</name>